<evidence type="ECO:0000256" key="11">
    <source>
        <dbReference type="SAM" id="Phobius"/>
    </source>
</evidence>
<comment type="subcellular location">
    <subcellularLocation>
        <location evidence="1">Cell inner membrane</location>
        <topology evidence="1">Single-pass membrane protein</topology>
    </subcellularLocation>
</comment>
<evidence type="ECO:0000259" key="12">
    <source>
        <dbReference type="Pfam" id="PF12019"/>
    </source>
</evidence>
<name>A0A127M813_9GAMM</name>
<keyword evidence="5" id="KW-0997">Cell inner membrane</keyword>
<dbReference type="Gene3D" id="3.55.40.10">
    <property type="entry name" value="minor pseudopilin epsh domain"/>
    <property type="match status" value="1"/>
</dbReference>
<keyword evidence="8 11" id="KW-0472">Membrane</keyword>
<keyword evidence="3" id="KW-1003">Cell membrane</keyword>
<protein>
    <recommendedName>
        <fullName evidence="2">Type II secretion system protein H</fullName>
    </recommendedName>
    <alternativeName>
        <fullName evidence="10">General secretion pathway protein H</fullName>
    </alternativeName>
</protein>
<dbReference type="SUPFAM" id="SSF54523">
    <property type="entry name" value="Pili subunits"/>
    <property type="match status" value="1"/>
</dbReference>
<evidence type="ECO:0000256" key="6">
    <source>
        <dbReference type="ARBA" id="ARBA00022692"/>
    </source>
</evidence>
<dbReference type="KEGG" id="zal:AZF00_14235"/>
<evidence type="ECO:0000256" key="4">
    <source>
        <dbReference type="ARBA" id="ARBA00022481"/>
    </source>
</evidence>
<feature type="domain" description="General secretion pathway GspH" evidence="12">
    <location>
        <begin position="41"/>
        <end position="155"/>
    </location>
</feature>
<evidence type="ECO:0000256" key="10">
    <source>
        <dbReference type="ARBA" id="ARBA00030775"/>
    </source>
</evidence>
<dbReference type="Pfam" id="PF07963">
    <property type="entry name" value="N_methyl"/>
    <property type="match status" value="1"/>
</dbReference>
<keyword evidence="4" id="KW-0488">Methylation</keyword>
<dbReference type="InterPro" id="IPR012902">
    <property type="entry name" value="N_methyl_site"/>
</dbReference>
<dbReference type="InterPro" id="IPR045584">
    <property type="entry name" value="Pilin-like"/>
</dbReference>
<sequence length="168" mass="18435">MENRGVTLIELISTLAISAILGLIAVPAMSHFIQQQQLRSAAYNLYHLLTNARATAISQQQRVSVWNQNGDWRSGVELFVDSNDNGQRENTETSLYTATDHENIYISGNRWVANYVSYLPNGRAATASGAFQAGTISLCKSGLNDKYQLVISIGGRLRLQKSPSNSCP</sequence>
<dbReference type="STRING" id="1470434.AZF00_14235"/>
<dbReference type="RefSeq" id="WP_008251477.1">
    <property type="nucleotide sequence ID" value="NZ_CP014544.1"/>
</dbReference>
<dbReference type="GO" id="GO:0015628">
    <property type="term" value="P:protein secretion by the type II secretion system"/>
    <property type="evidence" value="ECO:0007669"/>
    <property type="project" value="InterPro"/>
</dbReference>
<comment type="similarity">
    <text evidence="9">Belongs to the GSP H family.</text>
</comment>
<gene>
    <name evidence="13" type="ORF">AZF00_14235</name>
</gene>
<dbReference type="EMBL" id="CP014544">
    <property type="protein sequence ID" value="AMO69392.1"/>
    <property type="molecule type" value="Genomic_DNA"/>
</dbReference>
<evidence type="ECO:0000256" key="3">
    <source>
        <dbReference type="ARBA" id="ARBA00022475"/>
    </source>
</evidence>
<evidence type="ECO:0000256" key="5">
    <source>
        <dbReference type="ARBA" id="ARBA00022519"/>
    </source>
</evidence>
<keyword evidence="6 11" id="KW-0812">Transmembrane</keyword>
<proteinExistence type="inferred from homology"/>
<accession>A0A127M813</accession>
<evidence type="ECO:0000256" key="7">
    <source>
        <dbReference type="ARBA" id="ARBA00022989"/>
    </source>
</evidence>
<dbReference type="GO" id="GO:0015627">
    <property type="term" value="C:type II protein secretion system complex"/>
    <property type="evidence" value="ECO:0007669"/>
    <property type="project" value="InterPro"/>
</dbReference>
<feature type="transmembrane region" description="Helical" evidence="11">
    <location>
        <begin position="6"/>
        <end position="29"/>
    </location>
</feature>
<keyword evidence="7 11" id="KW-1133">Transmembrane helix</keyword>
<dbReference type="AlphaFoldDB" id="A0A127M813"/>
<dbReference type="Proteomes" id="UP000074119">
    <property type="component" value="Chromosome"/>
</dbReference>
<evidence type="ECO:0000256" key="2">
    <source>
        <dbReference type="ARBA" id="ARBA00021549"/>
    </source>
</evidence>
<evidence type="ECO:0000256" key="1">
    <source>
        <dbReference type="ARBA" id="ARBA00004377"/>
    </source>
</evidence>
<dbReference type="PROSITE" id="PS00409">
    <property type="entry name" value="PROKAR_NTER_METHYL"/>
    <property type="match status" value="1"/>
</dbReference>
<dbReference type="Pfam" id="PF12019">
    <property type="entry name" value="GspH"/>
    <property type="match status" value="1"/>
</dbReference>
<dbReference type="GO" id="GO:0005886">
    <property type="term" value="C:plasma membrane"/>
    <property type="evidence" value="ECO:0007669"/>
    <property type="project" value="UniProtKB-SubCell"/>
</dbReference>
<evidence type="ECO:0000313" key="14">
    <source>
        <dbReference type="Proteomes" id="UP000074119"/>
    </source>
</evidence>
<dbReference type="NCBIfam" id="TIGR02532">
    <property type="entry name" value="IV_pilin_GFxxxE"/>
    <property type="match status" value="1"/>
</dbReference>
<organism evidence="13 14">
    <name type="scientific">Zhongshania aliphaticivorans</name>
    <dbReference type="NCBI Taxonomy" id="1470434"/>
    <lineage>
        <taxon>Bacteria</taxon>
        <taxon>Pseudomonadati</taxon>
        <taxon>Pseudomonadota</taxon>
        <taxon>Gammaproteobacteria</taxon>
        <taxon>Cellvibrionales</taxon>
        <taxon>Spongiibacteraceae</taxon>
        <taxon>Zhongshania</taxon>
    </lineage>
</organism>
<reference evidence="13 14" key="1">
    <citation type="submission" date="2015-12" db="EMBL/GenBank/DDBJ databases">
        <authorList>
            <person name="Shamseldin A."/>
            <person name="Moawad H."/>
            <person name="Abd El-Rahim W.M."/>
            <person name="Sadowsky M.J."/>
        </authorList>
    </citation>
    <scope>NUCLEOTIDE SEQUENCE [LARGE SCALE GENOMIC DNA]</scope>
    <source>
        <strain evidence="13 14">SM2</strain>
    </source>
</reference>
<evidence type="ECO:0000256" key="9">
    <source>
        <dbReference type="ARBA" id="ARBA00025772"/>
    </source>
</evidence>
<evidence type="ECO:0000313" key="13">
    <source>
        <dbReference type="EMBL" id="AMO69392.1"/>
    </source>
</evidence>
<evidence type="ECO:0000256" key="8">
    <source>
        <dbReference type="ARBA" id="ARBA00023136"/>
    </source>
</evidence>
<dbReference type="InterPro" id="IPR022346">
    <property type="entry name" value="T2SS_GspH"/>
</dbReference>